<dbReference type="EMBL" id="LGUB01001581">
    <property type="protein sequence ID" value="KRH91732.1"/>
    <property type="molecule type" value="Genomic_DNA"/>
</dbReference>
<comment type="caution">
    <text evidence="1">The sequence shown here is derived from an EMBL/GenBank/DDBJ whole genome shotgun (WGS) entry which is preliminary data.</text>
</comment>
<organism evidence="1 2">
    <name type="scientific">Pseudoloma neurophilia</name>
    <dbReference type="NCBI Taxonomy" id="146866"/>
    <lineage>
        <taxon>Eukaryota</taxon>
        <taxon>Fungi</taxon>
        <taxon>Fungi incertae sedis</taxon>
        <taxon>Microsporidia</taxon>
        <taxon>Pseudoloma</taxon>
    </lineage>
</organism>
<proteinExistence type="predicted"/>
<feature type="non-terminal residue" evidence="1">
    <location>
        <position position="170"/>
    </location>
</feature>
<gene>
    <name evidence="1" type="ORF">M153_294860003</name>
</gene>
<accession>A0A0R0LXI7</accession>
<keyword evidence="2" id="KW-1185">Reference proteome</keyword>
<sequence length="170" mass="19097">IGNSCLTVFKFKARKSIQKRAEPSDFVTKTTGDIYRLLLSMIFPSDNNFCTSLLIHSRSFKFFLYGREQITFPLSIRTILCFSSIFNSPFRFSSVFVSYKIGRILESTFSSSSVSTADNFVLKISDMCTETSQGFVIGKPSTVLHISGSKEILRSLQALYPKIISSCFSV</sequence>
<dbReference type="VEuPathDB" id="MicrosporidiaDB:M153_294860003"/>
<protein>
    <submittedName>
        <fullName evidence="1">Putative LTR retrotransposon</fullName>
    </submittedName>
</protein>
<dbReference type="Proteomes" id="UP000051530">
    <property type="component" value="Unassembled WGS sequence"/>
</dbReference>
<evidence type="ECO:0000313" key="2">
    <source>
        <dbReference type="Proteomes" id="UP000051530"/>
    </source>
</evidence>
<evidence type="ECO:0000313" key="1">
    <source>
        <dbReference type="EMBL" id="KRH91732.1"/>
    </source>
</evidence>
<feature type="non-terminal residue" evidence="1">
    <location>
        <position position="1"/>
    </location>
</feature>
<name>A0A0R0LXI7_9MICR</name>
<dbReference type="AlphaFoldDB" id="A0A0R0LXI7"/>
<reference evidence="1 2" key="1">
    <citation type="submission" date="2015-07" db="EMBL/GenBank/DDBJ databases">
        <title>The genome of Pseudoloma neurophilia, a relevant intracellular parasite of the zebrafish.</title>
        <authorList>
            <person name="Ndikumana S."/>
            <person name="Pelin A."/>
            <person name="Sanders J."/>
            <person name="Corradi N."/>
        </authorList>
    </citation>
    <scope>NUCLEOTIDE SEQUENCE [LARGE SCALE GENOMIC DNA]</scope>
    <source>
        <strain evidence="1 2">MK1</strain>
    </source>
</reference>